<dbReference type="EMBL" id="AP017972">
    <property type="protein sequence ID" value="BAW98307.1"/>
    <property type="molecule type" value="Genomic_DNA"/>
</dbReference>
<dbReference type="KEGG" id="vg:40075114"/>
<keyword evidence="2" id="KW-1185">Reference proteome</keyword>
<dbReference type="OrthoDB" id="13592at10239"/>
<protein>
    <submittedName>
        <fullName evidence="1">Uncharacterized protein</fullName>
    </submittedName>
</protein>
<sequence length="243" mass="28493">MIREINRRYRDLRNDVREFEPFVEDFLEKSNLLMETLKKPTSLEQVLEMAKVAEALPSEIREIKLRATKVASSINSDQFRYCVRLRSNNGYVDLSVINKGRAILRTYYELAELMIAYTIKRLQANPTETNNHKAICLYRDLARFKGHLRSPAYEGRKDVHWEELEPEGDYLSNGYSLELMKECIIDVARREDTKGLYLWSLKWDCERMLNMIHAMEALVGRIVIFGEARLELTPEQLDAIDPQ</sequence>
<dbReference type="Proteomes" id="UP000221243">
    <property type="component" value="Segment"/>
</dbReference>
<evidence type="ECO:0000313" key="1">
    <source>
        <dbReference type="EMBL" id="BAW98307.1"/>
    </source>
</evidence>
<reference evidence="1 2" key="1">
    <citation type="submission" date="2017-01" db="EMBL/GenBank/DDBJ databases">
        <title>Complete Genome Sequence of Vibrio Parahaemolyticus Bacteriophage pTD1.</title>
        <authorList>
            <person name="Midorikawa Y."/>
            <person name="Sano M."/>
        </authorList>
    </citation>
    <scope>NUCLEOTIDE SEQUENCE [LARGE SCALE GENOMIC DNA]</scope>
    <source>
        <strain evidence="1">PTD1</strain>
    </source>
</reference>
<dbReference type="RefSeq" id="YP_009599385.1">
    <property type="nucleotide sequence ID" value="NC_041916.1"/>
</dbReference>
<name>A0A1Q2U2W5_9CAUD</name>
<proteinExistence type="predicted"/>
<accession>A0A1Q2U2W5</accession>
<evidence type="ECO:0000313" key="2">
    <source>
        <dbReference type="Proteomes" id="UP000221243"/>
    </source>
</evidence>
<organism evidence="1 2">
    <name type="scientific">Vibrio phage pTD1</name>
    <dbReference type="NCBI Taxonomy" id="1938577"/>
    <lineage>
        <taxon>Viruses</taxon>
        <taxon>Duplodnaviria</taxon>
        <taxon>Heunggongvirae</taxon>
        <taxon>Uroviricota</taxon>
        <taxon>Caudoviricetes</taxon>
        <taxon>Chimalliviridae</taxon>
        <taxon>Gorgonvirinae</taxon>
        <taxon>Tidunavirus</taxon>
        <taxon>Tidunavirus pTD1</taxon>
    </lineage>
</organism>
<dbReference type="GeneID" id="40075114"/>